<sequence>MKQANRRKVDVLKDEEETVVEANTETELEPSAIEEIEEADWKMVKKELRQNGTEKGAPVNPPPQPEVLDLSALAEGAGDGL</sequence>
<dbReference type="AlphaFoldDB" id="A0A392NLZ6"/>
<evidence type="ECO:0000256" key="1">
    <source>
        <dbReference type="SAM" id="MobiDB-lite"/>
    </source>
</evidence>
<evidence type="ECO:0000313" key="2">
    <source>
        <dbReference type="EMBL" id="MCI00139.1"/>
    </source>
</evidence>
<keyword evidence="3" id="KW-1185">Reference proteome</keyword>
<organism evidence="2 3">
    <name type="scientific">Trifolium medium</name>
    <dbReference type="NCBI Taxonomy" id="97028"/>
    <lineage>
        <taxon>Eukaryota</taxon>
        <taxon>Viridiplantae</taxon>
        <taxon>Streptophyta</taxon>
        <taxon>Embryophyta</taxon>
        <taxon>Tracheophyta</taxon>
        <taxon>Spermatophyta</taxon>
        <taxon>Magnoliopsida</taxon>
        <taxon>eudicotyledons</taxon>
        <taxon>Gunneridae</taxon>
        <taxon>Pentapetalae</taxon>
        <taxon>rosids</taxon>
        <taxon>fabids</taxon>
        <taxon>Fabales</taxon>
        <taxon>Fabaceae</taxon>
        <taxon>Papilionoideae</taxon>
        <taxon>50 kb inversion clade</taxon>
        <taxon>NPAAA clade</taxon>
        <taxon>Hologalegina</taxon>
        <taxon>IRL clade</taxon>
        <taxon>Trifolieae</taxon>
        <taxon>Trifolium</taxon>
    </lineage>
</organism>
<comment type="caution">
    <text evidence="2">The sequence shown here is derived from an EMBL/GenBank/DDBJ whole genome shotgun (WGS) entry which is preliminary data.</text>
</comment>
<reference evidence="2 3" key="1">
    <citation type="journal article" date="2018" name="Front. Plant Sci.">
        <title>Red Clover (Trifolium pratense) and Zigzag Clover (T. medium) - A Picture of Genomic Similarities and Differences.</title>
        <authorList>
            <person name="Dluhosova J."/>
            <person name="Istvanek J."/>
            <person name="Nedelnik J."/>
            <person name="Repkova J."/>
        </authorList>
    </citation>
    <scope>NUCLEOTIDE SEQUENCE [LARGE SCALE GENOMIC DNA]</scope>
    <source>
        <strain evidence="3">cv. 10/8</strain>
        <tissue evidence="2">Leaf</tissue>
    </source>
</reference>
<dbReference type="Proteomes" id="UP000265520">
    <property type="component" value="Unassembled WGS sequence"/>
</dbReference>
<protein>
    <submittedName>
        <fullName evidence="2">Uncharacterized protein</fullName>
    </submittedName>
</protein>
<evidence type="ECO:0000313" key="3">
    <source>
        <dbReference type="Proteomes" id="UP000265520"/>
    </source>
</evidence>
<accession>A0A392NLZ6</accession>
<name>A0A392NLZ6_9FABA</name>
<proteinExistence type="predicted"/>
<feature type="region of interest" description="Disordered" evidence="1">
    <location>
        <begin position="47"/>
        <end position="81"/>
    </location>
</feature>
<dbReference type="EMBL" id="LXQA010042334">
    <property type="protein sequence ID" value="MCI00139.1"/>
    <property type="molecule type" value="Genomic_DNA"/>
</dbReference>